<feature type="domain" description="Reverse transcriptase" evidence="1">
    <location>
        <begin position="1"/>
        <end position="314"/>
    </location>
</feature>
<keyword evidence="3" id="KW-1185">Reference proteome</keyword>
<keyword evidence="2" id="KW-0548">Nucleotidyltransferase</keyword>
<dbReference type="RefSeq" id="WP_138323419.1">
    <property type="nucleotide sequence ID" value="NZ_CP040463.1"/>
</dbReference>
<dbReference type="GO" id="GO:0003964">
    <property type="term" value="F:RNA-directed DNA polymerase activity"/>
    <property type="evidence" value="ECO:0007669"/>
    <property type="project" value="UniProtKB-KW"/>
</dbReference>
<dbReference type="EMBL" id="CP040463">
    <property type="protein sequence ID" value="QCT94688.1"/>
    <property type="molecule type" value="Genomic_DNA"/>
</dbReference>
<evidence type="ECO:0000313" key="2">
    <source>
        <dbReference type="EMBL" id="QCT94688.1"/>
    </source>
</evidence>
<organism evidence="2 3">
    <name type="scientific">Caminibacter mediatlanticus TB-2</name>
    <dbReference type="NCBI Taxonomy" id="391592"/>
    <lineage>
        <taxon>Bacteria</taxon>
        <taxon>Pseudomonadati</taxon>
        <taxon>Campylobacterota</taxon>
        <taxon>Epsilonproteobacteria</taxon>
        <taxon>Nautiliales</taxon>
        <taxon>Nautiliaceae</taxon>
        <taxon>Caminibacter</taxon>
    </lineage>
</organism>
<dbReference type="InterPro" id="IPR000477">
    <property type="entry name" value="RT_dom"/>
</dbReference>
<evidence type="ECO:0000259" key="1">
    <source>
        <dbReference type="PROSITE" id="PS50878"/>
    </source>
</evidence>
<keyword evidence="2" id="KW-0808">Transferase</keyword>
<keyword evidence="2" id="KW-0695">RNA-directed DNA polymerase</keyword>
<dbReference type="CDD" id="cd01646">
    <property type="entry name" value="RT_Bac_retron_I"/>
    <property type="match status" value="1"/>
</dbReference>
<evidence type="ECO:0000313" key="3">
    <source>
        <dbReference type="Proteomes" id="UP000306825"/>
    </source>
</evidence>
<sequence>MKSRSILDMSPKEAKNFFLKQSNYCNIDLPPYFNFNHLLQQISQYLENKNLNSLIQNPKNYENINYSIITNKDGKNSWRKLEIIHPVLYVDAVHTITQEENWQFIIERFKELHNCKNIYCMSMPIESLNISNNDKEAQISNWWSEIEQKSLELALDYEILIQTDITDCYAQLYTHSIAWALHSKDKAKNNKQNKNLLGNKIDLFIQNMRYGQTNGIPQGSVLMDFIAEIVLGYIDKLLEEKITKEVKEYTVLRYRDDYRIFVNNYKDGELILKSLTEVLIDFSFKLNSSKTYISDDIILSSIKKDKFDWIYINKEIKDIQKKLLIIYNHSKKHPNSGSVFKSLTEIRKIIYDKKNINNSQILISIIIEIAYKNPRTYPVCTAIISKLLHFIPIKDEKEKLFDKIIKKFSKLPNTEYLFIWLQRIILPLNIDKNFESTLCKIVNEIKNNKTTIESIWNNNWITNRELKKILSMPIIDKIKINQLKEIIAPEEYELFLY</sequence>
<gene>
    <name evidence="2" type="ORF">FE773_05695</name>
</gene>
<dbReference type="Proteomes" id="UP000306825">
    <property type="component" value="Chromosome"/>
</dbReference>
<dbReference type="PROSITE" id="PS50878">
    <property type="entry name" value="RT_POL"/>
    <property type="match status" value="1"/>
</dbReference>
<proteinExistence type="predicted"/>
<protein>
    <submittedName>
        <fullName evidence="2">RNA-directed DNA polymerase</fullName>
    </submittedName>
</protein>
<reference evidence="2 3" key="1">
    <citation type="submission" date="2019-05" db="EMBL/GenBank/DDBJ databases">
        <title>A comparative analysis of the Nautiliaceae.</title>
        <authorList>
            <person name="Grosche A."/>
            <person name="Smedile F."/>
            <person name="Vetriani C."/>
        </authorList>
    </citation>
    <scope>NUCLEOTIDE SEQUENCE [LARGE SCALE GENOMIC DNA]</scope>
    <source>
        <strain evidence="2 3">TB-2</strain>
    </source>
</reference>
<accession>A0ABX5V8W8</accession>
<dbReference type="Pfam" id="PF00078">
    <property type="entry name" value="RVT_1"/>
    <property type="match status" value="1"/>
</dbReference>
<name>A0ABX5V8W8_9BACT</name>